<accession>A0A5C6X7S8</accession>
<dbReference type="Gene3D" id="3.30.70.1450">
    <property type="entry name" value="Regulator of K+ conductance, C-terminal domain"/>
    <property type="match status" value="1"/>
</dbReference>
<evidence type="ECO:0000256" key="5">
    <source>
        <dbReference type="ARBA" id="ARBA00023065"/>
    </source>
</evidence>
<dbReference type="InterPro" id="IPR036721">
    <property type="entry name" value="RCK_C_sf"/>
</dbReference>
<protein>
    <submittedName>
        <fullName evidence="9">Ion channel DMI1</fullName>
    </submittedName>
</protein>
<keyword evidence="3 7" id="KW-0812">Transmembrane</keyword>
<feature type="domain" description="CASTOR/POLLUX/SYM8 ion channel conserved" evidence="8">
    <location>
        <begin position="285"/>
        <end position="383"/>
    </location>
</feature>
<evidence type="ECO:0000256" key="2">
    <source>
        <dbReference type="ARBA" id="ARBA00022448"/>
    </source>
</evidence>
<dbReference type="AlphaFoldDB" id="A0A5C6X7S8"/>
<dbReference type="Gene3D" id="3.40.50.720">
    <property type="entry name" value="NAD(P)-binding Rossmann-like Domain"/>
    <property type="match status" value="2"/>
</dbReference>
<evidence type="ECO:0000256" key="6">
    <source>
        <dbReference type="ARBA" id="ARBA00023136"/>
    </source>
</evidence>
<evidence type="ECO:0000259" key="8">
    <source>
        <dbReference type="Pfam" id="PF06241"/>
    </source>
</evidence>
<dbReference type="PANTHER" id="PTHR31563">
    <property type="entry name" value="ION CHANNEL POLLUX-RELATED"/>
    <property type="match status" value="1"/>
</dbReference>
<feature type="transmembrane region" description="Helical" evidence="7">
    <location>
        <begin position="82"/>
        <end position="108"/>
    </location>
</feature>
<reference evidence="9 10" key="1">
    <citation type="submission" date="2019-08" db="EMBL/GenBank/DDBJ databases">
        <title>Bradymonadales sp. TMQ4.</title>
        <authorList>
            <person name="Liang Q."/>
        </authorList>
    </citation>
    <scope>NUCLEOTIDE SEQUENCE [LARGE SCALE GENOMIC DNA]</scope>
    <source>
        <strain evidence="9 10">TMQ4</strain>
    </source>
</reference>
<evidence type="ECO:0000256" key="3">
    <source>
        <dbReference type="ARBA" id="ARBA00022692"/>
    </source>
</evidence>
<gene>
    <name evidence="9" type="ORF">FRC98_18315</name>
</gene>
<evidence type="ECO:0000313" key="9">
    <source>
        <dbReference type="EMBL" id="TXD34787.1"/>
    </source>
</evidence>
<sequence length="667" mass="73462">MKFSFGLLDRLRFWVERALIRGPHIQLLVVAAVVALVALLGGLAVLPPGANGDGLENSVWWAFLRLTDPGYLGDDQGAWRRVVATLLTLAGYVLFMGTLVAIMTGWLLRSMRTLERGLTPVVMEDHFVVLGWTDRTVPLLQELLLSTYRVRHFLAGLGGGRRARIVTLVEELDDEILEEIRQDHVVGPRASEVVLRSGSGINAEHLRRVAAVHAAAVIVPSPQEQEPGEVSADVEVIKILLSLDGQVRAAGEPHPYVVIELQEPRHEEVARRAYGGPLEVVSSSQLIGRLMAQNLRHPGLSRVYNELLSPEIGSEVFVRHHNTLAGKTLAEAARHFERAILCGVVRSTEGGFENHLAPGPDFKLAAGDALVLIAPTYRDAAPSEDPWRGAGRRLKRVSPEPLLELDHGGRRVLVLGWSEKVPALLAELRSYGTFTVTVVSSLPIADRLERLRYQGLELPERFCRHIEVDYTHWGDEGASEIAGADHVIFMSSDRLVSGEEADARTIMGYLSLEETLNLPRKRGRPALQPLVELSDPHNKTLIGERVGEVMISPSLLSHVLAQVALRRELSAILDELFTAGGAEVGFRQLDEYALEPGIFSFEELEEEAARRAEVFLGVDRRAPAREGKGSAPGATLELNPERGRSWEVSAHDRLVVMTRVARRPPNV</sequence>
<dbReference type="RefSeq" id="WP_146982876.1">
    <property type="nucleotide sequence ID" value="NZ_VOSM01000012.1"/>
</dbReference>
<comment type="caution">
    <text evidence="9">The sequence shown here is derived from an EMBL/GenBank/DDBJ whole genome shotgun (WGS) entry which is preliminary data.</text>
</comment>
<proteinExistence type="predicted"/>
<dbReference type="Proteomes" id="UP000321412">
    <property type="component" value="Unassembled WGS sequence"/>
</dbReference>
<evidence type="ECO:0000256" key="4">
    <source>
        <dbReference type="ARBA" id="ARBA00022989"/>
    </source>
</evidence>
<dbReference type="GO" id="GO:0006813">
    <property type="term" value="P:potassium ion transport"/>
    <property type="evidence" value="ECO:0007669"/>
    <property type="project" value="InterPro"/>
</dbReference>
<dbReference type="InterPro" id="IPR010420">
    <property type="entry name" value="CASTOR/POLLUX/SYM8_dom"/>
</dbReference>
<organism evidence="9 10">
    <name type="scientific">Lujinxingia vulgaris</name>
    <dbReference type="NCBI Taxonomy" id="2600176"/>
    <lineage>
        <taxon>Bacteria</taxon>
        <taxon>Deltaproteobacteria</taxon>
        <taxon>Bradymonadales</taxon>
        <taxon>Lujinxingiaceae</taxon>
        <taxon>Lujinxingia</taxon>
    </lineage>
</organism>
<dbReference type="SUPFAM" id="SSF116726">
    <property type="entry name" value="TrkA C-terminal domain-like"/>
    <property type="match status" value="1"/>
</dbReference>
<comment type="subcellular location">
    <subcellularLocation>
        <location evidence="1">Endomembrane system</location>
        <topology evidence="1">Multi-pass membrane protein</topology>
    </subcellularLocation>
</comment>
<keyword evidence="10" id="KW-1185">Reference proteome</keyword>
<dbReference type="GO" id="GO:0012505">
    <property type="term" value="C:endomembrane system"/>
    <property type="evidence" value="ECO:0007669"/>
    <property type="project" value="UniProtKB-SubCell"/>
</dbReference>
<feature type="transmembrane region" description="Helical" evidence="7">
    <location>
        <begin position="27"/>
        <end position="46"/>
    </location>
</feature>
<name>A0A5C6X7S8_9DELT</name>
<keyword evidence="6 7" id="KW-0472">Membrane</keyword>
<dbReference type="InterPro" id="IPR044849">
    <property type="entry name" value="CASTOR/POLLUX/SYM8-like"/>
</dbReference>
<keyword evidence="4 7" id="KW-1133">Transmembrane helix</keyword>
<dbReference type="EMBL" id="VOSM01000012">
    <property type="protein sequence ID" value="TXD34787.1"/>
    <property type="molecule type" value="Genomic_DNA"/>
</dbReference>
<evidence type="ECO:0000256" key="1">
    <source>
        <dbReference type="ARBA" id="ARBA00004127"/>
    </source>
</evidence>
<dbReference type="Pfam" id="PF06241">
    <property type="entry name" value="Castor_Poll_mid"/>
    <property type="match status" value="1"/>
</dbReference>
<dbReference type="OrthoDB" id="305351at2"/>
<evidence type="ECO:0000256" key="7">
    <source>
        <dbReference type="SAM" id="Phobius"/>
    </source>
</evidence>
<keyword evidence="2" id="KW-0813">Transport</keyword>
<evidence type="ECO:0000313" key="10">
    <source>
        <dbReference type="Proteomes" id="UP000321412"/>
    </source>
</evidence>
<dbReference type="PANTHER" id="PTHR31563:SF10">
    <property type="entry name" value="ION CHANNEL POLLUX-RELATED"/>
    <property type="match status" value="1"/>
</dbReference>
<keyword evidence="5" id="KW-0406">Ion transport</keyword>